<keyword evidence="1" id="KW-0143">Chaperone</keyword>
<accession>I3CJU0</accession>
<keyword evidence="2" id="KW-1133">Transmembrane helix</keyword>
<protein>
    <submittedName>
        <fullName evidence="3">Uncharacterized protein</fullName>
    </submittedName>
</protein>
<dbReference type="InterPro" id="IPR036869">
    <property type="entry name" value="J_dom_sf"/>
</dbReference>
<dbReference type="Gene3D" id="1.10.287.110">
    <property type="entry name" value="DnaJ domain"/>
    <property type="match status" value="1"/>
</dbReference>
<name>I3CJU0_9GAMM</name>
<evidence type="ECO:0000313" key="4">
    <source>
        <dbReference type="Proteomes" id="UP000005744"/>
    </source>
</evidence>
<reference evidence="3 4" key="1">
    <citation type="submission" date="2011-11" db="EMBL/GenBank/DDBJ databases">
        <title>Improved High-Quality Draft sequence of Beggiatoa alba B18lD.</title>
        <authorList>
            <consortium name="US DOE Joint Genome Institute"/>
            <person name="Lucas S."/>
            <person name="Han J."/>
            <person name="Lapidus A."/>
            <person name="Cheng J.-F."/>
            <person name="Goodwin L."/>
            <person name="Pitluck S."/>
            <person name="Peters L."/>
            <person name="Mikhailova N."/>
            <person name="Held B."/>
            <person name="Detter J.C."/>
            <person name="Han C."/>
            <person name="Tapia R."/>
            <person name="Land M."/>
            <person name="Hauser L."/>
            <person name="Kyrpides N."/>
            <person name="Ivanova N."/>
            <person name="Pagani I."/>
            <person name="Samuel K."/>
            <person name="Teske A."/>
            <person name="Mueller J."/>
            <person name="Woyke T."/>
        </authorList>
    </citation>
    <scope>NUCLEOTIDE SEQUENCE [LARGE SCALE GENOMIC DNA]</scope>
    <source>
        <strain evidence="3 4">B18LD</strain>
    </source>
</reference>
<gene>
    <name evidence="3" type="ORF">BegalDRAFT_3057</name>
</gene>
<dbReference type="Proteomes" id="UP000005744">
    <property type="component" value="Unassembled WGS sequence"/>
</dbReference>
<keyword evidence="4" id="KW-1185">Reference proteome</keyword>
<dbReference type="HOGENOM" id="CLU_1615791_0_0_6"/>
<sequence>MKSYYDILGVTPDVTEDELKLMLSVALQKSSNDKQKMAVKRIYQVLNAQESRKNYEKALRCYNTLGLDFPVEEKQLQQAANKKLQATKEGSKQLLINRALEELTKNYTAYSELMLSKEEFVAVSKLGNLKKVAGNSEGSSKNTLIIIAVVVVVALAGAAFYFTR</sequence>
<evidence type="ECO:0000256" key="1">
    <source>
        <dbReference type="ARBA" id="ARBA00023186"/>
    </source>
</evidence>
<dbReference type="RefSeq" id="WP_002691464.1">
    <property type="nucleotide sequence ID" value="NZ_JH600070.1"/>
</dbReference>
<proteinExistence type="predicted"/>
<dbReference type="OrthoDB" id="9779622at2"/>
<dbReference type="EMBL" id="JH600070">
    <property type="protein sequence ID" value="EIJ43883.1"/>
    <property type="molecule type" value="Genomic_DNA"/>
</dbReference>
<dbReference type="AlphaFoldDB" id="I3CJU0"/>
<keyword evidence="2" id="KW-0812">Transmembrane</keyword>
<organism evidence="3 4">
    <name type="scientific">Beggiatoa alba B18LD</name>
    <dbReference type="NCBI Taxonomy" id="395493"/>
    <lineage>
        <taxon>Bacteria</taxon>
        <taxon>Pseudomonadati</taxon>
        <taxon>Pseudomonadota</taxon>
        <taxon>Gammaproteobacteria</taxon>
        <taxon>Thiotrichales</taxon>
        <taxon>Thiotrichaceae</taxon>
        <taxon>Beggiatoa</taxon>
    </lineage>
</organism>
<feature type="transmembrane region" description="Helical" evidence="2">
    <location>
        <begin position="144"/>
        <end position="162"/>
    </location>
</feature>
<evidence type="ECO:0000313" key="3">
    <source>
        <dbReference type="EMBL" id="EIJ43883.1"/>
    </source>
</evidence>
<keyword evidence="2" id="KW-0472">Membrane</keyword>
<dbReference type="STRING" id="395493.BegalDRAFT_3057"/>
<dbReference type="SUPFAM" id="SSF46565">
    <property type="entry name" value="Chaperone J-domain"/>
    <property type="match status" value="1"/>
</dbReference>
<evidence type="ECO:0000256" key="2">
    <source>
        <dbReference type="SAM" id="Phobius"/>
    </source>
</evidence>